<dbReference type="PANTHER" id="PTHR11337:SF14">
    <property type="entry name" value="PORIMIN"/>
    <property type="match status" value="1"/>
</dbReference>
<protein>
    <recommendedName>
        <fullName evidence="13">Porimin</fullName>
    </recommendedName>
</protein>
<evidence type="ECO:0008006" key="13">
    <source>
        <dbReference type="Google" id="ProtNLM"/>
    </source>
</evidence>
<evidence type="ECO:0000256" key="1">
    <source>
        <dbReference type="ARBA" id="ARBA00004479"/>
    </source>
</evidence>
<keyword evidence="6 9" id="KW-0472">Membrane</keyword>
<dbReference type="Proteomes" id="UP001181693">
    <property type="component" value="Unassembled WGS sequence"/>
</dbReference>
<feature type="chain" id="PRO_5043718921" description="Porimin" evidence="10">
    <location>
        <begin position="26"/>
        <end position="186"/>
    </location>
</feature>
<dbReference type="PANTHER" id="PTHR11337">
    <property type="entry name" value="MUCIN/PORIMIN"/>
    <property type="match status" value="1"/>
</dbReference>
<proteinExistence type="inferred from homology"/>
<evidence type="ECO:0000313" key="12">
    <source>
        <dbReference type="Proteomes" id="UP001181693"/>
    </source>
</evidence>
<feature type="transmembrane region" description="Helical" evidence="9">
    <location>
        <begin position="144"/>
        <end position="165"/>
    </location>
</feature>
<dbReference type="EMBL" id="DYDO01000001">
    <property type="protein sequence ID" value="DBA32504.1"/>
    <property type="molecule type" value="Genomic_DNA"/>
</dbReference>
<feature type="signal peptide" evidence="10">
    <location>
        <begin position="1"/>
        <end position="25"/>
    </location>
</feature>
<evidence type="ECO:0000256" key="4">
    <source>
        <dbReference type="ARBA" id="ARBA00022729"/>
    </source>
</evidence>
<evidence type="ECO:0000256" key="8">
    <source>
        <dbReference type="SAM" id="MobiDB-lite"/>
    </source>
</evidence>
<keyword evidence="12" id="KW-1185">Reference proteome</keyword>
<keyword evidence="7" id="KW-0325">Glycoprotein</keyword>
<dbReference type="GO" id="GO:0031410">
    <property type="term" value="C:cytoplasmic vesicle"/>
    <property type="evidence" value="ECO:0007669"/>
    <property type="project" value="TreeGrafter"/>
</dbReference>
<dbReference type="GO" id="GO:0016020">
    <property type="term" value="C:membrane"/>
    <property type="evidence" value="ECO:0007669"/>
    <property type="project" value="UniProtKB-SubCell"/>
</dbReference>
<accession>A0AAV3AM35</accession>
<feature type="compositionally biased region" description="Low complexity" evidence="8">
    <location>
        <begin position="32"/>
        <end position="111"/>
    </location>
</feature>
<evidence type="ECO:0000256" key="2">
    <source>
        <dbReference type="ARBA" id="ARBA00005341"/>
    </source>
</evidence>
<evidence type="ECO:0000256" key="3">
    <source>
        <dbReference type="ARBA" id="ARBA00022692"/>
    </source>
</evidence>
<gene>
    <name evidence="11" type="ORF">GDO54_000289</name>
</gene>
<reference evidence="11" key="1">
    <citation type="thesis" date="2020" institute="ProQuest LLC" country="789 East Eisenhower Parkway, Ann Arbor, MI, USA">
        <title>Comparative Genomics and Chromosome Evolution.</title>
        <authorList>
            <person name="Mudd A.B."/>
        </authorList>
    </citation>
    <scope>NUCLEOTIDE SEQUENCE</scope>
    <source>
        <strain evidence="11">1538</strain>
        <tissue evidence="11">Blood</tissue>
    </source>
</reference>
<organism evidence="11 12">
    <name type="scientific">Pyxicephalus adspersus</name>
    <name type="common">African bullfrog</name>
    <dbReference type="NCBI Taxonomy" id="30357"/>
    <lineage>
        <taxon>Eukaryota</taxon>
        <taxon>Metazoa</taxon>
        <taxon>Chordata</taxon>
        <taxon>Craniata</taxon>
        <taxon>Vertebrata</taxon>
        <taxon>Euteleostomi</taxon>
        <taxon>Amphibia</taxon>
        <taxon>Batrachia</taxon>
        <taxon>Anura</taxon>
        <taxon>Neobatrachia</taxon>
        <taxon>Ranoidea</taxon>
        <taxon>Pyxicephalidae</taxon>
        <taxon>Pyxicephalinae</taxon>
        <taxon>Pyxicephalus</taxon>
    </lineage>
</organism>
<evidence type="ECO:0000256" key="9">
    <source>
        <dbReference type="SAM" id="Phobius"/>
    </source>
</evidence>
<keyword evidence="4 10" id="KW-0732">Signal</keyword>
<name>A0AAV3AM35_PYXAD</name>
<sequence>MLSEGSRGWLWTAVLLLAAVSTCLAQSNPDVNNNSAPATSPTTPSPVTTNATQTPTTTQTSTPANVTVGPSSKPTSPSPSPKTSTTAPASPSSTTKGSTPASTTSSATVTTNATDKPTTGSSTTTSTATSTISSGPQKVSGFDLGSFIGGIVLTLVILAAAYFGCRFYNSRRGVRYRTIDEHEAII</sequence>
<evidence type="ECO:0000256" key="10">
    <source>
        <dbReference type="SAM" id="SignalP"/>
    </source>
</evidence>
<comment type="similarity">
    <text evidence="2">Belongs to the CD164 family.</text>
</comment>
<keyword evidence="5 9" id="KW-1133">Transmembrane helix</keyword>
<dbReference type="AlphaFoldDB" id="A0AAV3AM35"/>
<feature type="region of interest" description="Disordered" evidence="8">
    <location>
        <begin position="31"/>
        <end position="136"/>
    </location>
</feature>
<evidence type="ECO:0000256" key="5">
    <source>
        <dbReference type="ARBA" id="ARBA00022989"/>
    </source>
</evidence>
<feature type="compositionally biased region" description="Low complexity" evidence="8">
    <location>
        <begin position="118"/>
        <end position="134"/>
    </location>
</feature>
<comment type="subcellular location">
    <subcellularLocation>
        <location evidence="1">Membrane</location>
        <topology evidence="1">Single-pass type I membrane protein</topology>
    </subcellularLocation>
</comment>
<keyword evidence="3 9" id="KW-0812">Transmembrane</keyword>
<evidence type="ECO:0000256" key="6">
    <source>
        <dbReference type="ARBA" id="ARBA00023136"/>
    </source>
</evidence>
<evidence type="ECO:0000313" key="11">
    <source>
        <dbReference type="EMBL" id="DBA32504.1"/>
    </source>
</evidence>
<dbReference type="InterPro" id="IPR007947">
    <property type="entry name" value="CD164_MGC24"/>
</dbReference>
<comment type="caution">
    <text evidence="11">The sequence shown here is derived from an EMBL/GenBank/DDBJ whole genome shotgun (WGS) entry which is preliminary data.</text>
</comment>
<dbReference type="Pfam" id="PF05283">
    <property type="entry name" value="MGC-24"/>
    <property type="match status" value="1"/>
</dbReference>
<evidence type="ECO:0000256" key="7">
    <source>
        <dbReference type="ARBA" id="ARBA00023180"/>
    </source>
</evidence>